<evidence type="ECO:0000259" key="3">
    <source>
        <dbReference type="Pfam" id="PF20681"/>
    </source>
</evidence>
<feature type="compositionally biased region" description="Polar residues" evidence="2">
    <location>
        <begin position="246"/>
        <end position="273"/>
    </location>
</feature>
<evidence type="ECO:0000256" key="1">
    <source>
        <dbReference type="SAM" id="Coils"/>
    </source>
</evidence>
<gene>
    <name evidence="4" type="ORF">PtA15_9A436</name>
</gene>
<feature type="compositionally biased region" description="Polar residues" evidence="2">
    <location>
        <begin position="226"/>
        <end position="238"/>
    </location>
</feature>
<proteinExistence type="predicted"/>
<dbReference type="Proteomes" id="UP001164743">
    <property type="component" value="Chromosome 9A"/>
</dbReference>
<feature type="coiled-coil region" evidence="1">
    <location>
        <begin position="322"/>
        <end position="363"/>
    </location>
</feature>
<feature type="compositionally biased region" description="Low complexity" evidence="2">
    <location>
        <begin position="1"/>
        <end position="51"/>
    </location>
</feature>
<dbReference type="PANTHER" id="PTHR34409">
    <property type="entry name" value="SET DOMAIN-CONTAINING PROTEIN"/>
    <property type="match status" value="1"/>
</dbReference>
<feature type="compositionally biased region" description="Polar residues" evidence="2">
    <location>
        <begin position="173"/>
        <end position="204"/>
    </location>
</feature>
<evidence type="ECO:0000313" key="4">
    <source>
        <dbReference type="EMBL" id="WAQ88309.1"/>
    </source>
</evidence>
<dbReference type="InterPro" id="IPR049203">
    <property type="entry name" value="DUF6818"/>
</dbReference>
<dbReference type="Pfam" id="PF20681">
    <property type="entry name" value="DUF6818"/>
    <property type="match status" value="1"/>
</dbReference>
<keyword evidence="5" id="KW-1185">Reference proteome</keyword>
<sequence length="778" mass="84872">MTQIRSSQQTQQATQTTRQTQEATEPNQVPATTQATNTTTARRTGRQRGSQGYNGDDCTALVDSVKRVLPLGSNDWDRVHELYEQYAIENGRVSRDPDPLKTKFKALVGSKKPTGDPDCPVWIREAKQANVMIKERAHSLAFVDDDNDSEVEGGDARNGIGNPVPLSPGDTRLGSNTDRANESQGTLLSGWSASQSQLPANPTDNDGDSDEALQEISNVLQSSAQISTQANPAASTLATPIRPGHTVTQNQPLAQQSRAQSATPASHSTNTAPPSGPARRARGPQPQAGLQVALTSFFDPEARETHANSTISRLQAEANRLREGVNIQVLRLQDELQQVRKELAEKTADNQDLRHRMELMQMQMEFQQPGGQQVGPITPSILDAFEYAVPMADRTKQPDGDGDPVKVTELDVLDAAKRDRSIDVLRGLTCFAMVLVNTAGPVRPGWLSHPSSIHQSITFADTIFPCFVFTSGLASAQSKKIGQDGRASPLKRALIRAIKLNLLGIAHNNLLPRLIGLHKDGLMNFRTYRIPSVLGTIGISSIICAVESYFMIKAPIFPAALGLSWYMVSRLRPFDPLHLSSQAWFDQRVFGPSHLHQPTSGFDPEGLLPALLTVPLSGFLGSYLARPYQNMTKIENAQLAGLGILASLLTGLLPSPATKILWTPTYVGQTAATSLLYWSLSKLLVSLPNRFTQQISSALEILGKRSLEVYLISAGVSLALTRVGTWDTMYNLINRLLILIKFKDNHNRNVLVGLAQSSLLGLSMIPLSNFLLNFGWKI</sequence>
<accession>A0ABY7CSU6</accession>
<feature type="region of interest" description="Disordered" evidence="2">
    <location>
        <begin position="144"/>
        <end position="210"/>
    </location>
</feature>
<feature type="region of interest" description="Disordered" evidence="2">
    <location>
        <begin position="226"/>
        <end position="287"/>
    </location>
</feature>
<dbReference type="PANTHER" id="PTHR34409:SF1">
    <property type="entry name" value="MYB-LIKE DOMAIN-CONTAINING PROTEIN"/>
    <property type="match status" value="1"/>
</dbReference>
<organism evidence="4 5">
    <name type="scientific">Puccinia triticina</name>
    <dbReference type="NCBI Taxonomy" id="208348"/>
    <lineage>
        <taxon>Eukaryota</taxon>
        <taxon>Fungi</taxon>
        <taxon>Dikarya</taxon>
        <taxon>Basidiomycota</taxon>
        <taxon>Pucciniomycotina</taxon>
        <taxon>Pucciniomycetes</taxon>
        <taxon>Pucciniales</taxon>
        <taxon>Pucciniaceae</taxon>
        <taxon>Puccinia</taxon>
    </lineage>
</organism>
<evidence type="ECO:0000256" key="2">
    <source>
        <dbReference type="SAM" id="MobiDB-lite"/>
    </source>
</evidence>
<keyword evidence="1" id="KW-0175">Coiled coil</keyword>
<dbReference type="EMBL" id="CP110429">
    <property type="protein sequence ID" value="WAQ88309.1"/>
    <property type="molecule type" value="Genomic_DNA"/>
</dbReference>
<feature type="compositionally biased region" description="Acidic residues" evidence="2">
    <location>
        <begin position="144"/>
        <end position="153"/>
    </location>
</feature>
<feature type="domain" description="DUF6818" evidence="3">
    <location>
        <begin position="70"/>
        <end position="148"/>
    </location>
</feature>
<protein>
    <recommendedName>
        <fullName evidence="3">DUF6818 domain-containing protein</fullName>
    </recommendedName>
</protein>
<reference evidence="4" key="1">
    <citation type="submission" date="2022-10" db="EMBL/GenBank/DDBJ databases">
        <title>Puccinia triticina Genome sequencing and assembly.</title>
        <authorList>
            <person name="Li C."/>
        </authorList>
    </citation>
    <scope>NUCLEOTIDE SEQUENCE</scope>
    <source>
        <strain evidence="4">Pt15</strain>
    </source>
</reference>
<feature type="region of interest" description="Disordered" evidence="2">
    <location>
        <begin position="1"/>
        <end position="58"/>
    </location>
</feature>
<dbReference type="RefSeq" id="XP_053023864.1">
    <property type="nucleotide sequence ID" value="XM_053172644.1"/>
</dbReference>
<dbReference type="GeneID" id="77813539"/>
<name>A0ABY7CSU6_9BASI</name>
<evidence type="ECO:0000313" key="5">
    <source>
        <dbReference type="Proteomes" id="UP001164743"/>
    </source>
</evidence>